<proteinExistence type="predicted"/>
<sequence length="283" mass="31224">MDGNTKITFSPKIWIPKQIEEAWKLKQELGQEAIFIAGGTWIQLRWESGEKLPNHIIHLGKIDALNKVQLSADQTLSIGTFTTLAACRSRPDIQKYWPILAEAARNVASPAVRNKGTIGGNIACGFGDIIPALLVLGATITWFDGSDYITDEAGNFLKNSSAKIVTEIHLPKSPKTKTFYKKIGRREAFTPSLLTVAGTLAMNERNKIEYVRLAVGGGVIVPSRLLTCESMLQNQVPNEELWQKAHAQILQEFQPLTDRFASSHYRKLVAANLLIAGLTESLS</sequence>
<keyword evidence="2" id="KW-0274">FAD</keyword>
<organism evidence="5 6">
    <name type="scientific">Bacillus rhizoplanae</name>
    <dbReference type="NCBI Taxonomy" id="2880966"/>
    <lineage>
        <taxon>Bacteria</taxon>
        <taxon>Bacillati</taxon>
        <taxon>Bacillota</taxon>
        <taxon>Bacilli</taxon>
        <taxon>Bacillales</taxon>
        <taxon>Bacillaceae</taxon>
        <taxon>Bacillus</taxon>
    </lineage>
</organism>
<dbReference type="InterPro" id="IPR016166">
    <property type="entry name" value="FAD-bd_PCMH"/>
</dbReference>
<dbReference type="Gene3D" id="3.30.465.10">
    <property type="match status" value="1"/>
</dbReference>
<dbReference type="Pfam" id="PF03450">
    <property type="entry name" value="CO_deh_flav_C"/>
    <property type="match status" value="1"/>
</dbReference>
<dbReference type="Proteomes" id="UP000789423">
    <property type="component" value="Unassembled WGS sequence"/>
</dbReference>
<dbReference type="InterPro" id="IPR036683">
    <property type="entry name" value="CO_DH_flav_C_dom_sf"/>
</dbReference>
<dbReference type="GO" id="GO:0004854">
    <property type="term" value="F:xanthine dehydrogenase activity"/>
    <property type="evidence" value="ECO:0007669"/>
    <property type="project" value="UniProtKB-EC"/>
</dbReference>
<dbReference type="EC" id="1.17.1.4" evidence="5"/>
<evidence type="ECO:0000313" key="6">
    <source>
        <dbReference type="Proteomes" id="UP000789423"/>
    </source>
</evidence>
<keyword evidence="3 5" id="KW-0560">Oxidoreductase</keyword>
<dbReference type="PROSITE" id="PS51387">
    <property type="entry name" value="FAD_PCMH"/>
    <property type="match status" value="1"/>
</dbReference>
<evidence type="ECO:0000256" key="3">
    <source>
        <dbReference type="ARBA" id="ARBA00023002"/>
    </source>
</evidence>
<dbReference type="PANTHER" id="PTHR42659">
    <property type="entry name" value="XANTHINE DEHYDROGENASE SUBUNIT C-RELATED"/>
    <property type="match status" value="1"/>
</dbReference>
<dbReference type="SUPFAM" id="SSF56176">
    <property type="entry name" value="FAD-binding/transporter-associated domain-like"/>
    <property type="match status" value="1"/>
</dbReference>
<evidence type="ECO:0000259" key="4">
    <source>
        <dbReference type="PROSITE" id="PS51387"/>
    </source>
</evidence>
<dbReference type="SUPFAM" id="SSF55447">
    <property type="entry name" value="CO dehydrogenase flavoprotein C-terminal domain-like"/>
    <property type="match status" value="1"/>
</dbReference>
<keyword evidence="1" id="KW-0285">Flavoprotein</keyword>
<feature type="domain" description="FAD-binding PCMH-type" evidence="4">
    <location>
        <begin position="1"/>
        <end position="175"/>
    </location>
</feature>
<dbReference type="EMBL" id="CAKJTI010000017">
    <property type="protein sequence ID" value="CAG9613815.1"/>
    <property type="molecule type" value="Genomic_DNA"/>
</dbReference>
<gene>
    <name evidence="5" type="primary">pucC</name>
    <name evidence="5" type="ORF">BACCIP111899_03034</name>
</gene>
<dbReference type="InterPro" id="IPR002346">
    <property type="entry name" value="Mopterin_DH_FAD-bd"/>
</dbReference>
<dbReference type="Gene3D" id="3.30.390.50">
    <property type="entry name" value="CO dehydrogenase flavoprotein, C-terminal domain"/>
    <property type="match status" value="1"/>
</dbReference>
<protein>
    <submittedName>
        <fullName evidence="5">Xanthine dehydrogenase subunit C</fullName>
        <ecNumber evidence="5">1.17.1.4</ecNumber>
    </submittedName>
</protein>
<dbReference type="RefSeq" id="WP_230575854.1">
    <property type="nucleotide sequence ID" value="NZ_CAKJTI010000017.1"/>
</dbReference>
<keyword evidence="6" id="KW-1185">Reference proteome</keyword>
<evidence type="ECO:0000313" key="5">
    <source>
        <dbReference type="EMBL" id="CAG9613815.1"/>
    </source>
</evidence>
<dbReference type="InterPro" id="IPR016169">
    <property type="entry name" value="FAD-bd_PCMH_sub2"/>
</dbReference>
<reference evidence="5 6" key="1">
    <citation type="submission" date="2021-10" db="EMBL/GenBank/DDBJ databases">
        <authorList>
            <person name="Criscuolo A."/>
        </authorList>
    </citation>
    <scope>NUCLEOTIDE SEQUENCE [LARGE SCALE GENOMIC DNA]</scope>
    <source>
        <strain evidence="6">CIP 111899</strain>
    </source>
</reference>
<dbReference type="InterPro" id="IPR036318">
    <property type="entry name" value="FAD-bd_PCMH-like_sf"/>
</dbReference>
<dbReference type="InterPro" id="IPR051312">
    <property type="entry name" value="Diverse_Substr_Oxidored"/>
</dbReference>
<dbReference type="InterPro" id="IPR005107">
    <property type="entry name" value="CO_DH_flav_C"/>
</dbReference>
<evidence type="ECO:0000256" key="2">
    <source>
        <dbReference type="ARBA" id="ARBA00022827"/>
    </source>
</evidence>
<name>A0ABM8YDK3_9BACI</name>
<comment type="caution">
    <text evidence="5">The sequence shown here is derived from an EMBL/GenBank/DDBJ whole genome shotgun (WGS) entry which is preliminary data.</text>
</comment>
<dbReference type="SMART" id="SM01092">
    <property type="entry name" value="CO_deh_flav_C"/>
    <property type="match status" value="1"/>
</dbReference>
<evidence type="ECO:0000256" key="1">
    <source>
        <dbReference type="ARBA" id="ARBA00022630"/>
    </source>
</evidence>
<dbReference type="PANTHER" id="PTHR42659:SF2">
    <property type="entry name" value="XANTHINE DEHYDROGENASE SUBUNIT C-RELATED"/>
    <property type="match status" value="1"/>
</dbReference>
<accession>A0ABM8YDK3</accession>
<dbReference type="Pfam" id="PF00941">
    <property type="entry name" value="FAD_binding_5"/>
    <property type="match status" value="1"/>
</dbReference>